<dbReference type="Pfam" id="PF02127">
    <property type="entry name" value="Peptidase_M18"/>
    <property type="match status" value="1"/>
</dbReference>
<keyword evidence="8 9" id="KW-0482">Metalloprotease</keyword>
<evidence type="ECO:0000256" key="6">
    <source>
        <dbReference type="ARBA" id="ARBA00022801"/>
    </source>
</evidence>
<keyword evidence="4 9" id="KW-0645">Protease</keyword>
<dbReference type="EC" id="3.4.11.-" evidence="10"/>
<dbReference type="PANTHER" id="PTHR28570">
    <property type="entry name" value="ASPARTYL AMINOPEPTIDASE"/>
    <property type="match status" value="1"/>
</dbReference>
<dbReference type="AlphaFoldDB" id="A0A1G6UK71"/>
<dbReference type="Gene3D" id="2.30.250.10">
    <property type="entry name" value="Aminopeptidase i, Domain 2"/>
    <property type="match status" value="1"/>
</dbReference>
<gene>
    <name evidence="11" type="ORF">SAMN04489866_10361</name>
</gene>
<sequence length="419" mass="45266">MVAVSHIASCTDLFDFIRRSPTARHLARSVAGQLEEGGFKEVVTGPLAAEKAGFICDQGFICAWRGGRKPGFQLVAAHSDAPALRLKDRADLGGVGLHRLNVAPYGGAIWSSWMDRPLRAAGAVFLPGEDIFHPRCLLVDSGQAVCTTANLCIHMHQELRTGYEFHLQKDLQPLAAANSETDLIDELLAHWGLAKDQVLGYELELLPAEEGQFVGLDKALMSAPRLDNAAMAYAGMQAFLAAAPTDKTQVLVIFDHEEVGSGSATGAGALRLRDILKEWHEAHFQTSWREAVAASFMVSADQAHGYHPNYPDKMDPTNAPMLNAGPVIKCAANQSYATDGASAAVFEQVCRSVDLPVQRFYLHSDLRGGATLGPILAQSLPMPVVDVGNALLAMHAPREVGGCQDQVWMQEALQAFYEQ</sequence>
<dbReference type="EMBL" id="FNAF01000003">
    <property type="protein sequence ID" value="SDD40915.1"/>
    <property type="molecule type" value="Genomic_DNA"/>
</dbReference>
<dbReference type="GO" id="GO:0004177">
    <property type="term" value="F:aminopeptidase activity"/>
    <property type="evidence" value="ECO:0007669"/>
    <property type="project" value="UniProtKB-KW"/>
</dbReference>
<protein>
    <recommendedName>
        <fullName evidence="10">M18 family aminopeptidase</fullName>
        <ecNumber evidence="10">3.4.11.-</ecNumber>
    </recommendedName>
</protein>
<proteinExistence type="inferred from homology"/>
<evidence type="ECO:0000256" key="8">
    <source>
        <dbReference type="ARBA" id="ARBA00023049"/>
    </source>
</evidence>
<dbReference type="PANTHER" id="PTHR28570:SF3">
    <property type="entry name" value="ASPARTYL AMINOPEPTIDASE"/>
    <property type="match status" value="1"/>
</dbReference>
<accession>A0A1G6UK71</accession>
<dbReference type="InterPro" id="IPR023358">
    <property type="entry name" value="Peptidase_M18_dom2"/>
</dbReference>
<dbReference type="InterPro" id="IPR001948">
    <property type="entry name" value="Peptidase_M18"/>
</dbReference>
<organism evidence="11 12">
    <name type="scientific">Peptococcus niger</name>
    <dbReference type="NCBI Taxonomy" id="2741"/>
    <lineage>
        <taxon>Bacteria</taxon>
        <taxon>Bacillati</taxon>
        <taxon>Bacillota</taxon>
        <taxon>Clostridia</taxon>
        <taxon>Eubacteriales</taxon>
        <taxon>Peptococcaceae</taxon>
        <taxon>Peptococcus</taxon>
    </lineage>
</organism>
<name>A0A1G6UK71_PEPNI</name>
<dbReference type="GO" id="GO:0005737">
    <property type="term" value="C:cytoplasm"/>
    <property type="evidence" value="ECO:0007669"/>
    <property type="project" value="UniProtKB-ARBA"/>
</dbReference>
<keyword evidence="12" id="KW-1185">Reference proteome</keyword>
<evidence type="ECO:0000313" key="11">
    <source>
        <dbReference type="EMBL" id="SDD40915.1"/>
    </source>
</evidence>
<evidence type="ECO:0000256" key="5">
    <source>
        <dbReference type="ARBA" id="ARBA00022723"/>
    </source>
</evidence>
<comment type="similarity">
    <text evidence="2 9">Belongs to the peptidase M18 family.</text>
</comment>
<keyword evidence="6 9" id="KW-0378">Hydrolase</keyword>
<evidence type="ECO:0000256" key="10">
    <source>
        <dbReference type="RuleBase" id="RU004387"/>
    </source>
</evidence>
<dbReference type="STRING" id="2741.SAMN04489866_10361"/>
<evidence type="ECO:0000256" key="9">
    <source>
        <dbReference type="RuleBase" id="RU004386"/>
    </source>
</evidence>
<dbReference type="Proteomes" id="UP000198995">
    <property type="component" value="Unassembled WGS sequence"/>
</dbReference>
<evidence type="ECO:0000313" key="12">
    <source>
        <dbReference type="Proteomes" id="UP000198995"/>
    </source>
</evidence>
<comment type="cofactor">
    <cofactor evidence="1 10">
        <name>Zn(2+)</name>
        <dbReference type="ChEBI" id="CHEBI:29105"/>
    </cofactor>
</comment>
<evidence type="ECO:0000256" key="2">
    <source>
        <dbReference type="ARBA" id="ARBA00008290"/>
    </source>
</evidence>
<dbReference type="NCBIfam" id="NF002759">
    <property type="entry name" value="PRK02813.1"/>
    <property type="match status" value="1"/>
</dbReference>
<dbReference type="PRINTS" id="PR00932">
    <property type="entry name" value="AMINO1PTASE"/>
</dbReference>
<evidence type="ECO:0000256" key="3">
    <source>
        <dbReference type="ARBA" id="ARBA00022438"/>
    </source>
</evidence>
<evidence type="ECO:0000256" key="7">
    <source>
        <dbReference type="ARBA" id="ARBA00022833"/>
    </source>
</evidence>
<keyword evidence="7 9" id="KW-0862">Zinc</keyword>
<dbReference type="GO" id="GO:0008270">
    <property type="term" value="F:zinc ion binding"/>
    <property type="evidence" value="ECO:0007669"/>
    <property type="project" value="InterPro"/>
</dbReference>
<evidence type="ECO:0000256" key="4">
    <source>
        <dbReference type="ARBA" id="ARBA00022670"/>
    </source>
</evidence>
<dbReference type="GO" id="GO:0008237">
    <property type="term" value="F:metallopeptidase activity"/>
    <property type="evidence" value="ECO:0007669"/>
    <property type="project" value="UniProtKB-KW"/>
</dbReference>
<dbReference type="Gene3D" id="3.40.630.10">
    <property type="entry name" value="Zn peptidases"/>
    <property type="match status" value="1"/>
</dbReference>
<keyword evidence="5 9" id="KW-0479">Metal-binding</keyword>
<evidence type="ECO:0000256" key="1">
    <source>
        <dbReference type="ARBA" id="ARBA00001947"/>
    </source>
</evidence>
<dbReference type="SUPFAM" id="SSF101821">
    <property type="entry name" value="Aminopeptidase/glucanase lid domain"/>
    <property type="match status" value="1"/>
</dbReference>
<dbReference type="GO" id="GO:0006508">
    <property type="term" value="P:proteolysis"/>
    <property type="evidence" value="ECO:0007669"/>
    <property type="project" value="UniProtKB-KW"/>
</dbReference>
<dbReference type="SUPFAM" id="SSF53187">
    <property type="entry name" value="Zn-dependent exopeptidases"/>
    <property type="match status" value="1"/>
</dbReference>
<keyword evidence="3 9" id="KW-0031">Aminopeptidase</keyword>
<reference evidence="11 12" key="1">
    <citation type="submission" date="2016-10" db="EMBL/GenBank/DDBJ databases">
        <authorList>
            <person name="de Groot N.N."/>
        </authorList>
    </citation>
    <scope>NUCLEOTIDE SEQUENCE [LARGE SCALE GENOMIC DNA]</scope>
    <source>
        <strain evidence="11 12">DSM 20475</strain>
    </source>
</reference>